<dbReference type="AlphaFoldDB" id="A0A6J4PPA5"/>
<dbReference type="GO" id="GO:0004055">
    <property type="term" value="F:argininosuccinate synthase activity"/>
    <property type="evidence" value="ECO:0007669"/>
    <property type="project" value="UniProtKB-EC"/>
</dbReference>
<dbReference type="EC" id="6.3.4.5" evidence="2"/>
<evidence type="ECO:0000313" key="2">
    <source>
        <dbReference type="EMBL" id="CAA9421663.1"/>
    </source>
</evidence>
<dbReference type="EMBL" id="CADCUX010000435">
    <property type="protein sequence ID" value="CAA9421663.1"/>
    <property type="molecule type" value="Genomic_DNA"/>
</dbReference>
<name>A0A6J4PPA5_9BURK</name>
<proteinExistence type="predicted"/>
<protein>
    <submittedName>
        <fullName evidence="2">Argininosuccinate synthase</fullName>
        <ecNumber evidence="2">6.3.4.5</ecNumber>
    </submittedName>
</protein>
<feature type="region of interest" description="Disordered" evidence="1">
    <location>
        <begin position="1"/>
        <end position="125"/>
    </location>
</feature>
<gene>
    <name evidence="2" type="ORF">AVDCRST_MAG51-2061</name>
</gene>
<keyword evidence="2" id="KW-0436">Ligase</keyword>
<accession>A0A6J4PPA5</accession>
<organism evidence="2">
    <name type="scientific">uncultured Ramlibacter sp</name>
    <dbReference type="NCBI Taxonomy" id="260755"/>
    <lineage>
        <taxon>Bacteria</taxon>
        <taxon>Pseudomonadati</taxon>
        <taxon>Pseudomonadota</taxon>
        <taxon>Betaproteobacteria</taxon>
        <taxon>Burkholderiales</taxon>
        <taxon>Comamonadaceae</taxon>
        <taxon>Ramlibacter</taxon>
        <taxon>environmental samples</taxon>
    </lineage>
</organism>
<reference evidence="2" key="1">
    <citation type="submission" date="2020-02" db="EMBL/GenBank/DDBJ databases">
        <authorList>
            <person name="Meier V. D."/>
        </authorList>
    </citation>
    <scope>NUCLEOTIDE SEQUENCE</scope>
    <source>
        <strain evidence="2">AVDCRST_MAG51</strain>
    </source>
</reference>
<feature type="compositionally biased region" description="Basic residues" evidence="1">
    <location>
        <begin position="163"/>
        <end position="172"/>
    </location>
</feature>
<feature type="compositionally biased region" description="Basic and acidic residues" evidence="1">
    <location>
        <begin position="52"/>
        <end position="69"/>
    </location>
</feature>
<feature type="compositionally biased region" description="Basic residues" evidence="1">
    <location>
        <begin position="80"/>
        <end position="111"/>
    </location>
</feature>
<feature type="compositionally biased region" description="Basic and acidic residues" evidence="1">
    <location>
        <begin position="112"/>
        <end position="121"/>
    </location>
</feature>
<feature type="region of interest" description="Disordered" evidence="1">
    <location>
        <begin position="142"/>
        <end position="172"/>
    </location>
</feature>
<feature type="non-terminal residue" evidence="2">
    <location>
        <position position="172"/>
    </location>
</feature>
<feature type="non-terminal residue" evidence="2">
    <location>
        <position position="1"/>
    </location>
</feature>
<sequence>EHHPRTPARRPEGRHRVLRRPGHQRGAALDAQEGRRALRLHRQPGPARRAGLRRDPAQGDAVRRREGAADRLPQAAGAGGHRRAAGRRLPHLHRRRHLLQHHAAGPRRDRHHAGGGDEGGRRPHLGRRQHLQGQRHRALLPLRPAGQPGAADLQAVAGPGLYRRARRPRGDV</sequence>
<evidence type="ECO:0000256" key="1">
    <source>
        <dbReference type="SAM" id="MobiDB-lite"/>
    </source>
</evidence>